<feature type="transmembrane region" description="Helical" evidence="2">
    <location>
        <begin position="161"/>
        <end position="182"/>
    </location>
</feature>
<evidence type="ECO:0008006" key="5">
    <source>
        <dbReference type="Google" id="ProtNLM"/>
    </source>
</evidence>
<feature type="transmembrane region" description="Helical" evidence="2">
    <location>
        <begin position="188"/>
        <end position="209"/>
    </location>
</feature>
<evidence type="ECO:0000313" key="3">
    <source>
        <dbReference type="EMBL" id="UYQ62108.1"/>
    </source>
</evidence>
<evidence type="ECO:0000313" key="4">
    <source>
        <dbReference type="Proteomes" id="UP001163878"/>
    </source>
</evidence>
<keyword evidence="4" id="KW-1185">Reference proteome</keyword>
<dbReference type="RefSeq" id="WP_264243342.1">
    <property type="nucleotide sequence ID" value="NZ_CP107567.1"/>
</dbReference>
<evidence type="ECO:0000256" key="1">
    <source>
        <dbReference type="SAM" id="MobiDB-lite"/>
    </source>
</evidence>
<proteinExistence type="predicted"/>
<feature type="region of interest" description="Disordered" evidence="1">
    <location>
        <begin position="1"/>
        <end position="20"/>
    </location>
</feature>
<keyword evidence="2" id="KW-0812">Transmembrane</keyword>
<name>A0ABY6I5B4_STRPE</name>
<organism evidence="3 4">
    <name type="scientific">Streptomyces peucetius</name>
    <dbReference type="NCBI Taxonomy" id="1950"/>
    <lineage>
        <taxon>Bacteria</taxon>
        <taxon>Bacillati</taxon>
        <taxon>Actinomycetota</taxon>
        <taxon>Actinomycetes</taxon>
        <taxon>Kitasatosporales</taxon>
        <taxon>Streptomycetaceae</taxon>
        <taxon>Streptomyces</taxon>
    </lineage>
</organism>
<protein>
    <recommendedName>
        <fullName evidence="5">Integral membrane protein</fullName>
    </recommendedName>
</protein>
<dbReference type="EMBL" id="CP107567">
    <property type="protein sequence ID" value="UYQ62108.1"/>
    <property type="molecule type" value="Genomic_DNA"/>
</dbReference>
<keyword evidence="2" id="KW-0472">Membrane</keyword>
<sequence length="392" mass="43537">MDLEKPSQGTAPQRHGAHMAPKDYEPGDGCLAQVVRIPVRVVVLLVVVPVRMVWDVLVLCGRAVDRVLLRPLGRALAWVFEKVINPVARAVGWVATVIAKALFYWPWVALWRYVVVPVVTCGLVVPVVWVYRQLLTPLGHGIAWLVEHLLLAPARWIGRTLLTPLGHGLAAVLTWLGKALFYWPWVALWRYVVVPVVTYVLVVPVVWVYRQLLTPLGHGIAWLLHALGRGFVWLVRTLLVVPVVWLYRYVLAPVGREIAAALAVAWRIAGYISRAVGRGLKWLAWNLVGRPARWFHRSVCTPVGHFVRDAVWRPVAEAAVQAGRATRAALASARETVRRARRDAWRALIGTPREPQPVVGTAGQARNLGGRQQTQTVPGAAAEPEISLHKQG</sequence>
<feature type="region of interest" description="Disordered" evidence="1">
    <location>
        <begin position="353"/>
        <end position="392"/>
    </location>
</feature>
<feature type="transmembrane region" description="Helical" evidence="2">
    <location>
        <begin position="110"/>
        <end position="131"/>
    </location>
</feature>
<dbReference type="Proteomes" id="UP001163878">
    <property type="component" value="Chromosome"/>
</dbReference>
<gene>
    <name evidence="3" type="ORF">OGH68_11825</name>
</gene>
<accession>A0ABY6I5B4</accession>
<feature type="transmembrane region" description="Helical" evidence="2">
    <location>
        <begin position="221"/>
        <end position="246"/>
    </location>
</feature>
<reference evidence="3" key="1">
    <citation type="submission" date="2022-10" db="EMBL/GenBank/DDBJ databases">
        <title>Cytochrome P450 Catalyzes Benzene Ring Formation in the Biosynthesis of Trialkyl-Substituted Aromatic Polyketides.</title>
        <authorList>
            <person name="Zhao E."/>
            <person name="Ge H."/>
        </authorList>
    </citation>
    <scope>NUCLEOTIDE SEQUENCE</scope>
    <source>
        <strain evidence="3">NA0869</strain>
    </source>
</reference>
<keyword evidence="2" id="KW-1133">Transmembrane helix</keyword>
<evidence type="ECO:0000256" key="2">
    <source>
        <dbReference type="SAM" id="Phobius"/>
    </source>
</evidence>